<dbReference type="InterPro" id="IPR058912">
    <property type="entry name" value="HTH_animal"/>
</dbReference>
<accession>A0A151JSK7</accession>
<dbReference type="Proteomes" id="UP000078492">
    <property type="component" value="Unassembled WGS sequence"/>
</dbReference>
<feature type="non-terminal residue" evidence="2">
    <location>
        <position position="1"/>
    </location>
</feature>
<evidence type="ECO:0000313" key="3">
    <source>
        <dbReference type="Proteomes" id="UP000078492"/>
    </source>
</evidence>
<gene>
    <name evidence="2" type="ORF">ALC57_00414</name>
</gene>
<evidence type="ECO:0000259" key="1">
    <source>
        <dbReference type="Pfam" id="PF26215"/>
    </source>
</evidence>
<dbReference type="PANTHER" id="PTHR21301:SF10">
    <property type="entry name" value="REVERSE TRANSCRIPTASE DOMAIN-CONTAINING PROTEIN"/>
    <property type="match status" value="1"/>
</dbReference>
<keyword evidence="3" id="KW-1185">Reference proteome</keyword>
<sequence>KGRRRKGDNIARTGLELEGWQRREMEGGFRFEELEKRDREIQKEERWDAINFLDTTIMFRNDGLIFDWYRKPTFSGRFLNYWSQHPISQKKGTILSLIDKVFFVSHPHDFDWENVKILDSERNYNKRIMSEMLYINCQTNGLNMQTDTEALNHGYIEILNKL</sequence>
<dbReference type="PANTHER" id="PTHR21301">
    <property type="entry name" value="REVERSE TRANSCRIPTASE"/>
    <property type="match status" value="1"/>
</dbReference>
<evidence type="ECO:0000313" key="2">
    <source>
        <dbReference type="EMBL" id="KYN30131.1"/>
    </source>
</evidence>
<protein>
    <recommendedName>
        <fullName evidence="1">Helix-turn-helix domain-containing protein</fullName>
    </recommendedName>
</protein>
<dbReference type="EMBL" id="KQ978565">
    <property type="protein sequence ID" value="KYN30131.1"/>
    <property type="molecule type" value="Genomic_DNA"/>
</dbReference>
<dbReference type="AlphaFoldDB" id="A0A151JSK7"/>
<name>A0A151JSK7_9HYME</name>
<feature type="domain" description="Helix-turn-helix" evidence="1">
    <location>
        <begin position="77"/>
        <end position="126"/>
    </location>
</feature>
<organism evidence="2 3">
    <name type="scientific">Trachymyrmex cornetzi</name>
    <dbReference type="NCBI Taxonomy" id="471704"/>
    <lineage>
        <taxon>Eukaryota</taxon>
        <taxon>Metazoa</taxon>
        <taxon>Ecdysozoa</taxon>
        <taxon>Arthropoda</taxon>
        <taxon>Hexapoda</taxon>
        <taxon>Insecta</taxon>
        <taxon>Pterygota</taxon>
        <taxon>Neoptera</taxon>
        <taxon>Endopterygota</taxon>
        <taxon>Hymenoptera</taxon>
        <taxon>Apocrita</taxon>
        <taxon>Aculeata</taxon>
        <taxon>Formicoidea</taxon>
        <taxon>Formicidae</taxon>
        <taxon>Myrmicinae</taxon>
        <taxon>Trachymyrmex</taxon>
    </lineage>
</organism>
<reference evidence="2 3" key="1">
    <citation type="submission" date="2015-09" db="EMBL/GenBank/DDBJ databases">
        <title>Trachymyrmex cornetzi WGS genome.</title>
        <authorList>
            <person name="Nygaard S."/>
            <person name="Hu H."/>
            <person name="Boomsma J."/>
            <person name="Zhang G."/>
        </authorList>
    </citation>
    <scope>NUCLEOTIDE SEQUENCE [LARGE SCALE GENOMIC DNA]</scope>
    <source>
        <strain evidence="2">Tcor2-1</strain>
        <tissue evidence="2">Whole body</tissue>
    </source>
</reference>
<proteinExistence type="predicted"/>
<dbReference type="Pfam" id="PF26215">
    <property type="entry name" value="HTH_animal"/>
    <property type="match status" value="1"/>
</dbReference>